<evidence type="ECO:0000256" key="2">
    <source>
        <dbReference type="SAM" id="Phobius"/>
    </source>
</evidence>
<gene>
    <name evidence="3" type="ORF">Csa_3G736600</name>
</gene>
<organism evidence="3 4">
    <name type="scientific">Cucumis sativus</name>
    <name type="common">Cucumber</name>
    <dbReference type="NCBI Taxonomy" id="3659"/>
    <lineage>
        <taxon>Eukaryota</taxon>
        <taxon>Viridiplantae</taxon>
        <taxon>Streptophyta</taxon>
        <taxon>Embryophyta</taxon>
        <taxon>Tracheophyta</taxon>
        <taxon>Spermatophyta</taxon>
        <taxon>Magnoliopsida</taxon>
        <taxon>eudicotyledons</taxon>
        <taxon>Gunneridae</taxon>
        <taxon>Pentapetalae</taxon>
        <taxon>rosids</taxon>
        <taxon>fabids</taxon>
        <taxon>Cucurbitales</taxon>
        <taxon>Cucurbitaceae</taxon>
        <taxon>Benincaseae</taxon>
        <taxon>Cucumis</taxon>
    </lineage>
</organism>
<sequence length="71" mass="7835">MKFVSWKLKTEVKWSQLGMGFTNLIITVSGIEIFLTVGIIIEISEASNAVANGERSSQSSQNRYPVKISNS</sequence>
<keyword evidence="4" id="KW-1185">Reference proteome</keyword>
<reference evidence="3 4" key="3">
    <citation type="journal article" date="2010" name="BMC Genomics">
        <title>Transcriptome sequencing and comparative analysis of cucumber flowers with different sex types.</title>
        <authorList>
            <person name="Guo S."/>
            <person name="Zheng Y."/>
            <person name="Joung J.G."/>
            <person name="Liu S."/>
            <person name="Zhang Z."/>
            <person name="Crasta O.R."/>
            <person name="Sobral B.W."/>
            <person name="Xu Y."/>
            <person name="Huang S."/>
            <person name="Fei Z."/>
        </authorList>
    </citation>
    <scope>NUCLEOTIDE SEQUENCE [LARGE SCALE GENOMIC DNA]</scope>
    <source>
        <strain evidence="4">cv. 9930</strain>
    </source>
</reference>
<evidence type="ECO:0000313" key="3">
    <source>
        <dbReference type="EMBL" id="KGN58912.1"/>
    </source>
</evidence>
<reference evidence="3 4" key="2">
    <citation type="journal article" date="2009" name="PLoS ONE">
        <title>An integrated genetic and cytogenetic map of the cucumber genome.</title>
        <authorList>
            <person name="Ren Y."/>
            <person name="Zhang Z."/>
            <person name="Liu J."/>
            <person name="Staub J.E."/>
            <person name="Han Y."/>
            <person name="Cheng Z."/>
            <person name="Li X."/>
            <person name="Lu J."/>
            <person name="Miao H."/>
            <person name="Kang H."/>
            <person name="Xie B."/>
            <person name="Gu X."/>
            <person name="Wang X."/>
            <person name="Du Y."/>
            <person name="Jin W."/>
            <person name="Huang S."/>
        </authorList>
    </citation>
    <scope>NUCLEOTIDE SEQUENCE [LARGE SCALE GENOMIC DNA]</scope>
    <source>
        <strain evidence="4">cv. 9930</strain>
    </source>
</reference>
<dbReference type="AlphaFoldDB" id="A0A0A0LDU5"/>
<reference evidence="3 4" key="1">
    <citation type="journal article" date="2009" name="Nat. Genet.">
        <title>The genome of the cucumber, Cucumis sativus L.</title>
        <authorList>
            <person name="Huang S."/>
            <person name="Li R."/>
            <person name="Zhang Z."/>
            <person name="Li L."/>
            <person name="Gu X."/>
            <person name="Fan W."/>
            <person name="Lucas W.J."/>
            <person name="Wang X."/>
            <person name="Xie B."/>
            <person name="Ni P."/>
            <person name="Ren Y."/>
            <person name="Zhu H."/>
            <person name="Li J."/>
            <person name="Lin K."/>
            <person name="Jin W."/>
            <person name="Fei Z."/>
            <person name="Li G."/>
            <person name="Staub J."/>
            <person name="Kilian A."/>
            <person name="van der Vossen E.A."/>
            <person name="Wu Y."/>
            <person name="Guo J."/>
            <person name="He J."/>
            <person name="Jia Z."/>
            <person name="Ren Y."/>
            <person name="Tian G."/>
            <person name="Lu Y."/>
            <person name="Ruan J."/>
            <person name="Qian W."/>
            <person name="Wang M."/>
            <person name="Huang Q."/>
            <person name="Li B."/>
            <person name="Xuan Z."/>
            <person name="Cao J."/>
            <person name="Asan"/>
            <person name="Wu Z."/>
            <person name="Zhang J."/>
            <person name="Cai Q."/>
            <person name="Bai Y."/>
            <person name="Zhao B."/>
            <person name="Han Y."/>
            <person name="Li Y."/>
            <person name="Li X."/>
            <person name="Wang S."/>
            <person name="Shi Q."/>
            <person name="Liu S."/>
            <person name="Cho W.K."/>
            <person name="Kim J.Y."/>
            <person name="Xu Y."/>
            <person name="Heller-Uszynska K."/>
            <person name="Miao H."/>
            <person name="Cheng Z."/>
            <person name="Zhang S."/>
            <person name="Wu J."/>
            <person name="Yang Y."/>
            <person name="Kang H."/>
            <person name="Li M."/>
            <person name="Liang H."/>
            <person name="Ren X."/>
            <person name="Shi Z."/>
            <person name="Wen M."/>
            <person name="Jian M."/>
            <person name="Yang H."/>
            <person name="Zhang G."/>
            <person name="Yang Z."/>
            <person name="Chen R."/>
            <person name="Liu S."/>
            <person name="Li J."/>
            <person name="Ma L."/>
            <person name="Liu H."/>
            <person name="Zhou Y."/>
            <person name="Zhao J."/>
            <person name="Fang X."/>
            <person name="Li G."/>
            <person name="Fang L."/>
            <person name="Li Y."/>
            <person name="Liu D."/>
            <person name="Zheng H."/>
            <person name="Zhang Y."/>
            <person name="Qin N."/>
            <person name="Li Z."/>
            <person name="Yang G."/>
            <person name="Yang S."/>
            <person name="Bolund L."/>
            <person name="Kristiansen K."/>
            <person name="Zheng H."/>
            <person name="Li S."/>
            <person name="Zhang X."/>
            <person name="Yang H."/>
            <person name="Wang J."/>
            <person name="Sun R."/>
            <person name="Zhang B."/>
            <person name="Jiang S."/>
            <person name="Wang J."/>
            <person name="Du Y."/>
            <person name="Li S."/>
        </authorList>
    </citation>
    <scope>NUCLEOTIDE SEQUENCE [LARGE SCALE GENOMIC DNA]</scope>
    <source>
        <strain evidence="4">cv. 9930</strain>
    </source>
</reference>
<keyword evidence="2" id="KW-0812">Transmembrane</keyword>
<keyword evidence="2" id="KW-1133">Transmembrane helix</keyword>
<name>A0A0A0LDU5_CUCSA</name>
<feature type="region of interest" description="Disordered" evidence="1">
    <location>
        <begin position="50"/>
        <end position="71"/>
    </location>
</feature>
<dbReference type="EMBL" id="CM002924">
    <property type="protein sequence ID" value="KGN58912.1"/>
    <property type="molecule type" value="Genomic_DNA"/>
</dbReference>
<protein>
    <submittedName>
        <fullName evidence="3">Uncharacterized protein</fullName>
    </submittedName>
</protein>
<accession>A0A0A0LDU5</accession>
<dbReference type="Proteomes" id="UP000029981">
    <property type="component" value="Chromosome 3"/>
</dbReference>
<evidence type="ECO:0000256" key="1">
    <source>
        <dbReference type="SAM" id="MobiDB-lite"/>
    </source>
</evidence>
<proteinExistence type="predicted"/>
<feature type="transmembrane region" description="Helical" evidence="2">
    <location>
        <begin position="21"/>
        <end position="41"/>
    </location>
</feature>
<keyword evidence="2" id="KW-0472">Membrane</keyword>
<dbReference type="Gramene" id="KGN58912">
    <property type="protein sequence ID" value="KGN58912"/>
    <property type="gene ID" value="Csa_3G736600"/>
</dbReference>
<reference evidence="3 4" key="4">
    <citation type="journal article" date="2011" name="BMC Genomics">
        <title>RNA-Seq improves annotation of protein-coding genes in the cucumber genome.</title>
        <authorList>
            <person name="Li Z."/>
            <person name="Zhang Z."/>
            <person name="Yan P."/>
            <person name="Huang S."/>
            <person name="Fei Z."/>
            <person name="Lin K."/>
        </authorList>
    </citation>
    <scope>NUCLEOTIDE SEQUENCE [LARGE SCALE GENOMIC DNA]</scope>
    <source>
        <strain evidence="4">cv. 9930</strain>
    </source>
</reference>
<evidence type="ECO:0000313" key="4">
    <source>
        <dbReference type="Proteomes" id="UP000029981"/>
    </source>
</evidence>